<organism evidence="9 10">
    <name type="scientific">Xanthomonas arboricola pv. corylina</name>
    <dbReference type="NCBI Taxonomy" id="487821"/>
    <lineage>
        <taxon>Bacteria</taxon>
        <taxon>Pseudomonadati</taxon>
        <taxon>Pseudomonadota</taxon>
        <taxon>Gammaproteobacteria</taxon>
        <taxon>Lysobacterales</taxon>
        <taxon>Lysobacteraceae</taxon>
        <taxon>Xanthomonas</taxon>
    </lineage>
</organism>
<proteinExistence type="inferred from homology"/>
<evidence type="ECO:0000256" key="4">
    <source>
        <dbReference type="ARBA" id="ARBA00022692"/>
    </source>
</evidence>
<dbReference type="GO" id="GO:0006605">
    <property type="term" value="P:protein targeting"/>
    <property type="evidence" value="ECO:0007669"/>
    <property type="project" value="InterPro"/>
</dbReference>
<dbReference type="PANTHER" id="PTHR30065:SF1">
    <property type="entry name" value="SURFACE PRESENTATION OF ANTIGENS PROTEIN SPAR"/>
    <property type="match status" value="1"/>
</dbReference>
<evidence type="ECO:0000256" key="7">
    <source>
        <dbReference type="SAM" id="Phobius"/>
    </source>
</evidence>
<comment type="similarity">
    <text evidence="2">Belongs to the FliR/MopE/SpaR family.</text>
</comment>
<sequence length="257" mass="26657">MEALSGLALLFGYASLRYLPVMVLPGLSPLAWAPMLVRITTMLAFAWLTLLALPDGYASPPAIGQPMALLLAAIGELMIGGIFGLAFMIPNAALHTSGWLLDMQAGLGAGALLNPASADTQESLLGHALILAATVVFFSLDLHVLLFKGLVASTTVLPLGRMSHPISAEAFFALLGSSFVGALMVVMPVVLGLFFVDVAVGYASRSMPQANVYFLALPLKVAVALGLLALTLAYAPGLIGRLFGNALDQAPQMLGAP</sequence>
<comment type="subcellular location">
    <subcellularLocation>
        <location evidence="1">Cell membrane</location>
        <topology evidence="1">Multi-pass membrane protein</topology>
    </subcellularLocation>
</comment>
<feature type="transmembrane region" description="Helical" evidence="7">
    <location>
        <begin position="32"/>
        <end position="54"/>
    </location>
</feature>
<keyword evidence="4 7" id="KW-0812">Transmembrane</keyword>
<evidence type="ECO:0000256" key="2">
    <source>
        <dbReference type="ARBA" id="ARBA00009772"/>
    </source>
</evidence>
<evidence type="ECO:0000256" key="6">
    <source>
        <dbReference type="ARBA" id="ARBA00023136"/>
    </source>
</evidence>
<dbReference type="InterPro" id="IPR002010">
    <property type="entry name" value="T3SS_IM_R"/>
</dbReference>
<evidence type="ECO:0000313" key="9">
    <source>
        <dbReference type="EMBL" id="CAE6693467.1"/>
    </source>
</evidence>
<evidence type="ECO:0000313" key="10">
    <source>
        <dbReference type="Proteomes" id="UP000835243"/>
    </source>
</evidence>
<evidence type="ECO:0008006" key="12">
    <source>
        <dbReference type="Google" id="ProtNLM"/>
    </source>
</evidence>
<dbReference type="Pfam" id="PF01311">
    <property type="entry name" value="Bac_export_1"/>
    <property type="match status" value="1"/>
</dbReference>
<feature type="transmembrane region" description="Helical" evidence="7">
    <location>
        <begin position="128"/>
        <end position="151"/>
    </location>
</feature>
<reference evidence="10 11" key="1">
    <citation type="submission" date="2021-02" db="EMBL/GenBank/DDBJ databases">
        <authorList>
            <person name="Pothier F. J."/>
        </authorList>
    </citation>
    <scope>NUCLEOTIDE SEQUENCE [LARGE SCALE GENOMIC DNA]</scope>
    <source>
        <strain evidence="8 11">301</strain>
        <strain evidence="9 10">CFBP 1159</strain>
    </source>
</reference>
<gene>
    <name evidence="9" type="ORF">CFBP1159_02360</name>
    <name evidence="8" type="ORF">XAC301_02320</name>
</gene>
<protein>
    <recommendedName>
        <fullName evidence="12">Type III secretion protein</fullName>
    </recommendedName>
</protein>
<keyword evidence="5 7" id="KW-1133">Transmembrane helix</keyword>
<keyword evidence="3" id="KW-1003">Cell membrane</keyword>
<dbReference type="GO" id="GO:0005886">
    <property type="term" value="C:plasma membrane"/>
    <property type="evidence" value="ECO:0007669"/>
    <property type="project" value="UniProtKB-SubCell"/>
</dbReference>
<dbReference type="PANTHER" id="PTHR30065">
    <property type="entry name" value="FLAGELLAR BIOSYNTHETIC PROTEIN FLIR"/>
    <property type="match status" value="1"/>
</dbReference>
<evidence type="ECO:0000313" key="8">
    <source>
        <dbReference type="EMBL" id="CAE6693158.1"/>
    </source>
</evidence>
<keyword evidence="6 7" id="KW-0472">Membrane</keyword>
<dbReference type="EMBL" id="HG992341">
    <property type="protein sequence ID" value="CAE6693467.1"/>
    <property type="molecule type" value="Genomic_DNA"/>
</dbReference>
<feature type="transmembrane region" description="Helical" evidence="7">
    <location>
        <begin position="171"/>
        <end position="200"/>
    </location>
</feature>
<dbReference type="PRINTS" id="PR00953">
    <property type="entry name" value="TYPE3IMRPROT"/>
</dbReference>
<dbReference type="AlphaFoldDB" id="A0A8D6XWM4"/>
<feature type="transmembrane region" description="Helical" evidence="7">
    <location>
        <begin position="212"/>
        <end position="235"/>
    </location>
</feature>
<dbReference type="Proteomes" id="UP000835243">
    <property type="component" value="Chromosome"/>
</dbReference>
<dbReference type="EMBL" id="HG992338">
    <property type="protein sequence ID" value="CAE6693184.1"/>
    <property type="molecule type" value="Genomic_DNA"/>
</dbReference>
<evidence type="ECO:0000313" key="11">
    <source>
        <dbReference type="Proteomes" id="UP000835287"/>
    </source>
</evidence>
<dbReference type="EMBL" id="HG992341">
    <property type="protein sequence ID" value="CAE6693491.1"/>
    <property type="molecule type" value="Genomic_DNA"/>
</dbReference>
<accession>A0A8D6XWM4</accession>
<evidence type="ECO:0000256" key="1">
    <source>
        <dbReference type="ARBA" id="ARBA00004651"/>
    </source>
</evidence>
<dbReference type="Proteomes" id="UP000835287">
    <property type="component" value="Chromosome"/>
</dbReference>
<keyword evidence="11" id="KW-1185">Reference proteome</keyword>
<name>A0A8D6XWM4_9XANT</name>
<feature type="transmembrane region" description="Helical" evidence="7">
    <location>
        <begin position="66"/>
        <end position="90"/>
    </location>
</feature>
<evidence type="ECO:0000256" key="3">
    <source>
        <dbReference type="ARBA" id="ARBA00022475"/>
    </source>
</evidence>
<evidence type="ECO:0000256" key="5">
    <source>
        <dbReference type="ARBA" id="ARBA00022989"/>
    </source>
</evidence>
<dbReference type="EMBL" id="HG992338">
    <property type="protein sequence ID" value="CAE6693158.1"/>
    <property type="molecule type" value="Genomic_DNA"/>
</dbReference>